<name>A0AAV7UBA5_PLEWA</name>
<feature type="compositionally biased region" description="Basic and acidic residues" evidence="1">
    <location>
        <begin position="200"/>
        <end position="225"/>
    </location>
</feature>
<organism evidence="2 3">
    <name type="scientific">Pleurodeles waltl</name>
    <name type="common">Iberian ribbed newt</name>
    <dbReference type="NCBI Taxonomy" id="8319"/>
    <lineage>
        <taxon>Eukaryota</taxon>
        <taxon>Metazoa</taxon>
        <taxon>Chordata</taxon>
        <taxon>Craniata</taxon>
        <taxon>Vertebrata</taxon>
        <taxon>Euteleostomi</taxon>
        <taxon>Amphibia</taxon>
        <taxon>Batrachia</taxon>
        <taxon>Caudata</taxon>
        <taxon>Salamandroidea</taxon>
        <taxon>Salamandridae</taxon>
        <taxon>Pleurodelinae</taxon>
        <taxon>Pleurodeles</taxon>
    </lineage>
</organism>
<gene>
    <name evidence="2" type="ORF">NDU88_002996</name>
</gene>
<dbReference type="AlphaFoldDB" id="A0AAV7UBA5"/>
<comment type="caution">
    <text evidence="2">The sequence shown here is derived from an EMBL/GenBank/DDBJ whole genome shotgun (WGS) entry which is preliminary data.</text>
</comment>
<evidence type="ECO:0000313" key="2">
    <source>
        <dbReference type="EMBL" id="KAJ1186213.1"/>
    </source>
</evidence>
<dbReference type="Proteomes" id="UP001066276">
    <property type="component" value="Chromosome 3_1"/>
</dbReference>
<accession>A0AAV7UBA5</accession>
<sequence length="304" mass="33575">MRICSAIQGLEKISSKGLQYVAFLAPKKGDISESTKVCFNSTEIAQLVRSKSELFEGWGIELKEACKAKYPSFLIRQEETNKRDNFWTTTTRAANQRSFLQHAKGASPTFTKRDHYIHHPGHLTDKALLGRGCDRVSPIGGTAPAEQVLLRSHVAMGTRPPRGRHSEVALTTTDDGAKADWPAGGQRPWIPQEGGEEETATEKTASEETKTGKAADEETATEKATSDFNLNMAKHGKRSSRKGSLDQRLGIPPQEWPFRDKDKCDYPLVRLLEALGPRALNGRFPTDIPINQSHTAKKSASTLH</sequence>
<reference evidence="2" key="1">
    <citation type="journal article" date="2022" name="bioRxiv">
        <title>Sequencing and chromosome-scale assembly of the giantPleurodeles waltlgenome.</title>
        <authorList>
            <person name="Brown T."/>
            <person name="Elewa A."/>
            <person name="Iarovenko S."/>
            <person name="Subramanian E."/>
            <person name="Araus A.J."/>
            <person name="Petzold A."/>
            <person name="Susuki M."/>
            <person name="Suzuki K.-i.T."/>
            <person name="Hayashi T."/>
            <person name="Toyoda A."/>
            <person name="Oliveira C."/>
            <person name="Osipova E."/>
            <person name="Leigh N.D."/>
            <person name="Simon A."/>
            <person name="Yun M.H."/>
        </authorList>
    </citation>
    <scope>NUCLEOTIDE SEQUENCE</scope>
    <source>
        <strain evidence="2">20211129_DDA</strain>
        <tissue evidence="2">Liver</tissue>
    </source>
</reference>
<proteinExistence type="predicted"/>
<keyword evidence="3" id="KW-1185">Reference proteome</keyword>
<dbReference type="EMBL" id="JANPWB010000005">
    <property type="protein sequence ID" value="KAJ1186213.1"/>
    <property type="molecule type" value="Genomic_DNA"/>
</dbReference>
<evidence type="ECO:0000313" key="3">
    <source>
        <dbReference type="Proteomes" id="UP001066276"/>
    </source>
</evidence>
<evidence type="ECO:0000256" key="1">
    <source>
        <dbReference type="SAM" id="MobiDB-lite"/>
    </source>
</evidence>
<feature type="region of interest" description="Disordered" evidence="1">
    <location>
        <begin position="172"/>
        <end position="260"/>
    </location>
</feature>
<protein>
    <submittedName>
        <fullName evidence="2">Uncharacterized protein</fullName>
    </submittedName>
</protein>